<dbReference type="EC" id="2.7.7.65" evidence="2"/>
<dbReference type="InterPro" id="IPR029787">
    <property type="entry name" value="Nucleotide_cyclase"/>
</dbReference>
<dbReference type="PANTHER" id="PTHR45138">
    <property type="entry name" value="REGULATORY COMPONENTS OF SENSORY TRANSDUCTION SYSTEM"/>
    <property type="match status" value="1"/>
</dbReference>
<organism evidence="6 7">
    <name type="scientific">Acinetobacter tjernbergiae DSM 14971 = CIP 107465</name>
    <dbReference type="NCBI Taxonomy" id="1120928"/>
    <lineage>
        <taxon>Bacteria</taxon>
        <taxon>Pseudomonadati</taxon>
        <taxon>Pseudomonadota</taxon>
        <taxon>Gammaproteobacteria</taxon>
        <taxon>Moraxellales</taxon>
        <taxon>Moraxellaceae</taxon>
        <taxon>Acinetobacter</taxon>
    </lineage>
</organism>
<reference evidence="6 7" key="1">
    <citation type="submission" date="2013-10" db="EMBL/GenBank/DDBJ databases">
        <title>The Genome Sequence of Acinetobacter tjernbergiae CIP107465.</title>
        <authorList>
            <consortium name="The Broad Institute Genomics Platform"/>
            <consortium name="The Broad Institute Genome Sequencing Center for Infectious Disease"/>
            <person name="Cerqueira G."/>
            <person name="Feldgarden M."/>
            <person name="Courvalin P."/>
            <person name="Grillot-Courvalin C."/>
            <person name="Clermont D."/>
            <person name="Rocha E."/>
            <person name="Yoon E.-J."/>
            <person name="Nemec A."/>
            <person name="Young S.K."/>
            <person name="Zeng Q."/>
            <person name="Gargeya S."/>
            <person name="Fitzgerald M."/>
            <person name="Abouelleil A."/>
            <person name="Alvarado L."/>
            <person name="Berlin A.M."/>
            <person name="Chapman S.B."/>
            <person name="Gainer-Dewar J."/>
            <person name="Goldberg J."/>
            <person name="Gnerre S."/>
            <person name="Griggs A."/>
            <person name="Gujja S."/>
            <person name="Hansen M."/>
            <person name="Howarth C."/>
            <person name="Imamovic A."/>
            <person name="Ireland A."/>
            <person name="Larimer J."/>
            <person name="McCowan C."/>
            <person name="Murphy C."/>
            <person name="Pearson M."/>
            <person name="Poon T.W."/>
            <person name="Priest M."/>
            <person name="Roberts A."/>
            <person name="Saif S."/>
            <person name="Shea T."/>
            <person name="Sykes S."/>
            <person name="Wortman J."/>
            <person name="Nusbaum C."/>
            <person name="Birren B."/>
        </authorList>
    </citation>
    <scope>NUCLEOTIDE SEQUENCE [LARGE SCALE GENOMIC DNA]</scope>
    <source>
        <strain evidence="6 7">CIP 107465</strain>
    </source>
</reference>
<dbReference type="PROSITE" id="PS50887">
    <property type="entry name" value="GGDEF"/>
    <property type="match status" value="1"/>
</dbReference>
<dbReference type="PANTHER" id="PTHR45138:SF9">
    <property type="entry name" value="DIGUANYLATE CYCLASE DGCM-RELATED"/>
    <property type="match status" value="1"/>
</dbReference>
<dbReference type="NCBIfam" id="TIGR00254">
    <property type="entry name" value="GGDEF"/>
    <property type="match status" value="1"/>
</dbReference>
<dbReference type="STRING" id="202955.GCA_000759995_00129"/>
<keyword evidence="4" id="KW-0812">Transmembrane</keyword>
<accession>V2UF92</accession>
<feature type="transmembrane region" description="Helical" evidence="4">
    <location>
        <begin position="170"/>
        <end position="187"/>
    </location>
</feature>
<dbReference type="InterPro" id="IPR050469">
    <property type="entry name" value="Diguanylate_Cyclase"/>
</dbReference>
<evidence type="ECO:0000259" key="5">
    <source>
        <dbReference type="PROSITE" id="PS50887"/>
    </source>
</evidence>
<keyword evidence="4" id="KW-1133">Transmembrane helix</keyword>
<gene>
    <name evidence="6" type="ORF">F990_03407</name>
</gene>
<dbReference type="GO" id="GO:0005886">
    <property type="term" value="C:plasma membrane"/>
    <property type="evidence" value="ECO:0007669"/>
    <property type="project" value="TreeGrafter"/>
</dbReference>
<dbReference type="Pfam" id="PF00990">
    <property type="entry name" value="GGDEF"/>
    <property type="match status" value="1"/>
</dbReference>
<dbReference type="CDD" id="cd01949">
    <property type="entry name" value="GGDEF"/>
    <property type="match status" value="1"/>
</dbReference>
<dbReference type="InterPro" id="IPR000160">
    <property type="entry name" value="GGDEF_dom"/>
</dbReference>
<feature type="transmembrane region" description="Helical" evidence="4">
    <location>
        <begin position="59"/>
        <end position="79"/>
    </location>
</feature>
<dbReference type="EMBL" id="AYEV01000052">
    <property type="protein sequence ID" value="ESK53378.1"/>
    <property type="molecule type" value="Genomic_DNA"/>
</dbReference>
<dbReference type="GO" id="GO:1902201">
    <property type="term" value="P:negative regulation of bacterial-type flagellum-dependent cell motility"/>
    <property type="evidence" value="ECO:0007669"/>
    <property type="project" value="TreeGrafter"/>
</dbReference>
<evidence type="ECO:0000256" key="1">
    <source>
        <dbReference type="ARBA" id="ARBA00001946"/>
    </source>
</evidence>
<sequence length="413" mass="46436">MSVLTQKNQDSVNSQFLPQTLAHAHLLLNKSPFMIFLPKELRAHFLKERQKQFITIAKLCWPLLVCMLIGEVTIAHVFYGRSLLGQDHIIWDNHFFICAVILFTGVMFAHIPKMASSFQIWLGLLIVIVLLDKLYIALALKNIQLVQYHMGATIMIVVIDLLALRLTTSVATFSCLTAGFLAWFAAHKTLNSYDLYILLYFFTTVVICGAIALLVERQDKLLFLHKVVLLHRVEEQEDINNELSLLSQIDGLSGLANRRYFDQMLVQEWSRAQRDKTMLSIIFIDIDFFKVYNDTYGHLAGDECIKKVSLALSSVVVRPADLVARYGGEEFIVLLPNTELEGAVHIAEQMLSVVDRAKIPHKGSLILENVSVSIGVASCTPLKSIQATDFINAADMALYQAKSNGRHQVCGGR</sequence>
<dbReference type="Proteomes" id="UP000017404">
    <property type="component" value="Unassembled WGS sequence"/>
</dbReference>
<feature type="transmembrane region" description="Helical" evidence="4">
    <location>
        <begin position="91"/>
        <end position="111"/>
    </location>
</feature>
<dbReference type="PATRIC" id="fig|1120928.5.peg.3446"/>
<feature type="transmembrane region" description="Helical" evidence="4">
    <location>
        <begin position="193"/>
        <end position="215"/>
    </location>
</feature>
<evidence type="ECO:0000313" key="6">
    <source>
        <dbReference type="EMBL" id="ESK53378.1"/>
    </source>
</evidence>
<feature type="transmembrane region" description="Helical" evidence="4">
    <location>
        <begin position="118"/>
        <end position="140"/>
    </location>
</feature>
<proteinExistence type="predicted"/>
<dbReference type="RefSeq" id="WP_018680014.1">
    <property type="nucleotide sequence ID" value="NZ_AYEV01000052.1"/>
</dbReference>
<evidence type="ECO:0000256" key="4">
    <source>
        <dbReference type="SAM" id="Phobius"/>
    </source>
</evidence>
<feature type="domain" description="GGDEF" evidence="5">
    <location>
        <begin position="277"/>
        <end position="413"/>
    </location>
</feature>
<dbReference type="eggNOG" id="COG3706">
    <property type="taxonomic scope" value="Bacteria"/>
</dbReference>
<keyword evidence="7" id="KW-1185">Reference proteome</keyword>
<dbReference type="AlphaFoldDB" id="V2UF92"/>
<dbReference type="SMART" id="SM00267">
    <property type="entry name" value="GGDEF"/>
    <property type="match status" value="1"/>
</dbReference>
<dbReference type="SUPFAM" id="SSF55073">
    <property type="entry name" value="Nucleotide cyclase"/>
    <property type="match status" value="1"/>
</dbReference>
<keyword evidence="4" id="KW-0472">Membrane</keyword>
<dbReference type="Gene3D" id="3.30.70.270">
    <property type="match status" value="1"/>
</dbReference>
<comment type="caution">
    <text evidence="6">The sequence shown here is derived from an EMBL/GenBank/DDBJ whole genome shotgun (WGS) entry which is preliminary data.</text>
</comment>
<name>V2UF92_9GAMM</name>
<protein>
    <recommendedName>
        <fullName evidence="2">diguanylate cyclase</fullName>
        <ecNumber evidence="2">2.7.7.65</ecNumber>
    </recommendedName>
</protein>
<dbReference type="GO" id="GO:0052621">
    <property type="term" value="F:diguanylate cyclase activity"/>
    <property type="evidence" value="ECO:0007669"/>
    <property type="project" value="UniProtKB-EC"/>
</dbReference>
<dbReference type="FunFam" id="3.30.70.270:FF:000001">
    <property type="entry name" value="Diguanylate cyclase domain protein"/>
    <property type="match status" value="1"/>
</dbReference>
<evidence type="ECO:0000256" key="3">
    <source>
        <dbReference type="ARBA" id="ARBA00034247"/>
    </source>
</evidence>
<comment type="cofactor">
    <cofactor evidence="1">
        <name>Mg(2+)</name>
        <dbReference type="ChEBI" id="CHEBI:18420"/>
    </cofactor>
</comment>
<evidence type="ECO:0000313" key="7">
    <source>
        <dbReference type="Proteomes" id="UP000017404"/>
    </source>
</evidence>
<dbReference type="GO" id="GO:0043709">
    <property type="term" value="P:cell adhesion involved in single-species biofilm formation"/>
    <property type="evidence" value="ECO:0007669"/>
    <property type="project" value="TreeGrafter"/>
</dbReference>
<comment type="catalytic activity">
    <reaction evidence="3">
        <text>2 GTP = 3',3'-c-di-GMP + 2 diphosphate</text>
        <dbReference type="Rhea" id="RHEA:24898"/>
        <dbReference type="ChEBI" id="CHEBI:33019"/>
        <dbReference type="ChEBI" id="CHEBI:37565"/>
        <dbReference type="ChEBI" id="CHEBI:58805"/>
        <dbReference type="EC" id="2.7.7.65"/>
    </reaction>
</comment>
<dbReference type="InterPro" id="IPR043128">
    <property type="entry name" value="Rev_trsase/Diguanyl_cyclase"/>
</dbReference>
<dbReference type="OrthoDB" id="9812260at2"/>
<evidence type="ECO:0000256" key="2">
    <source>
        <dbReference type="ARBA" id="ARBA00012528"/>
    </source>
</evidence>